<evidence type="ECO:0000259" key="2">
    <source>
        <dbReference type="Pfam" id="PF18902"/>
    </source>
</evidence>
<protein>
    <recommendedName>
        <fullName evidence="2">DUF5658 domain-containing protein</fullName>
    </recommendedName>
</protein>
<evidence type="ECO:0000313" key="6">
    <source>
        <dbReference type="Proteomes" id="UP001567571"/>
    </source>
</evidence>
<evidence type="ECO:0000256" key="1">
    <source>
        <dbReference type="SAM" id="Phobius"/>
    </source>
</evidence>
<evidence type="ECO:0000313" key="5">
    <source>
        <dbReference type="Proteomes" id="UP001501425"/>
    </source>
</evidence>
<evidence type="ECO:0000313" key="3">
    <source>
        <dbReference type="EMBL" id="GAA0555965.1"/>
    </source>
</evidence>
<comment type="caution">
    <text evidence="3">The sequence shown here is derived from an EMBL/GenBank/DDBJ whole genome shotgun (WGS) entry which is preliminary data.</text>
</comment>
<keyword evidence="6" id="KW-1185">Reference proteome</keyword>
<feature type="transmembrane region" description="Helical" evidence="1">
    <location>
        <begin position="52"/>
        <end position="72"/>
    </location>
</feature>
<accession>A0AAV3SZ42</accession>
<reference evidence="4 6" key="3">
    <citation type="submission" date="2024-06" db="EMBL/GenBank/DDBJ databases">
        <title>Halorubrum miltondacostae sp. nov., a potential PHA producer isolated from an inland solar saltern in Rio Maior, Portugal.</title>
        <authorList>
            <person name="Albuquerque L."/>
            <person name="Viver T."/>
            <person name="Barroso C."/>
            <person name="Claudino R."/>
            <person name="Galvan M."/>
            <person name="Simoes G."/>
            <person name="Lobo Da Cunha A."/>
            <person name="Egas C."/>
        </authorList>
    </citation>
    <scope>NUCLEOTIDE SEQUENCE [LARGE SCALE GENOMIC DNA]</scope>
    <source>
        <strain evidence="4 6">DSM 18646</strain>
    </source>
</reference>
<sequence>MSPDRSRAGETVAIFTSHGVLDAATTVLASRAIGVEAEANPIVRELLAMGELPAAVAMLAAVGLCCGAWPVAADALKTPEWVGLGVATIGAAVAAVNLVVVFA</sequence>
<dbReference type="EMBL" id="BAAADQ010000020">
    <property type="protein sequence ID" value="GAA0555965.1"/>
    <property type="molecule type" value="Genomic_DNA"/>
</dbReference>
<feature type="transmembrane region" description="Helical" evidence="1">
    <location>
        <begin position="84"/>
        <end position="102"/>
    </location>
</feature>
<dbReference type="EMBL" id="JBEDNW010000007">
    <property type="protein sequence ID" value="MEZ3168298.1"/>
    <property type="molecule type" value="Genomic_DNA"/>
</dbReference>
<organism evidence="3 5">
    <name type="scientific">Halorubrum ejinorense</name>
    <dbReference type="NCBI Taxonomy" id="425309"/>
    <lineage>
        <taxon>Archaea</taxon>
        <taxon>Methanobacteriati</taxon>
        <taxon>Methanobacteriota</taxon>
        <taxon>Stenosarchaea group</taxon>
        <taxon>Halobacteria</taxon>
        <taxon>Halobacteriales</taxon>
        <taxon>Haloferacaceae</taxon>
        <taxon>Halorubrum</taxon>
    </lineage>
</organism>
<reference evidence="3" key="1">
    <citation type="journal article" date="2014" name="Int. J. Syst. Evol. Microbiol.">
        <title>Complete genome sequence of Corynebacterium casei LMG S-19264T (=DSM 44701T), isolated from a smear-ripened cheese.</title>
        <authorList>
            <consortium name="US DOE Joint Genome Institute (JGI-PGF)"/>
            <person name="Walter F."/>
            <person name="Albersmeier A."/>
            <person name="Kalinowski J."/>
            <person name="Ruckert C."/>
        </authorList>
    </citation>
    <scope>NUCLEOTIDE SEQUENCE</scope>
    <source>
        <strain evidence="3">JCM 14265</strain>
    </source>
</reference>
<keyword evidence="1" id="KW-0812">Transmembrane</keyword>
<dbReference type="InterPro" id="IPR043717">
    <property type="entry name" value="DUF5658"/>
</dbReference>
<evidence type="ECO:0000313" key="4">
    <source>
        <dbReference type="EMBL" id="MEZ3168298.1"/>
    </source>
</evidence>
<name>A0AAV3SZ42_9EURY</name>
<feature type="domain" description="DUF5658" evidence="2">
    <location>
        <begin position="16"/>
        <end position="101"/>
    </location>
</feature>
<dbReference type="AlphaFoldDB" id="A0AAV3SZ42"/>
<dbReference type="Pfam" id="PF18902">
    <property type="entry name" value="DUF5658"/>
    <property type="match status" value="1"/>
</dbReference>
<reference evidence="3" key="2">
    <citation type="submission" date="2023-12" db="EMBL/GenBank/DDBJ databases">
        <authorList>
            <person name="Sun Q."/>
            <person name="Inoue M."/>
        </authorList>
    </citation>
    <scope>NUCLEOTIDE SEQUENCE</scope>
    <source>
        <strain evidence="3">JCM 14265</strain>
    </source>
</reference>
<keyword evidence="1" id="KW-1133">Transmembrane helix</keyword>
<gene>
    <name evidence="4" type="ORF">ABNG02_13285</name>
    <name evidence="3" type="ORF">GCM10008994_33650</name>
</gene>
<keyword evidence="1" id="KW-0472">Membrane</keyword>
<proteinExistence type="predicted"/>
<dbReference type="RefSeq" id="WP_343781065.1">
    <property type="nucleotide sequence ID" value="NZ_BAAADQ010000020.1"/>
</dbReference>
<dbReference type="Proteomes" id="UP001567571">
    <property type="component" value="Unassembled WGS sequence"/>
</dbReference>
<dbReference type="Proteomes" id="UP001501425">
    <property type="component" value="Unassembled WGS sequence"/>
</dbReference>